<dbReference type="EMBL" id="CP069110">
    <property type="protein sequence ID" value="QSS60750.1"/>
    <property type="molecule type" value="Genomic_DNA"/>
</dbReference>
<dbReference type="GO" id="GO:0019887">
    <property type="term" value="F:protein kinase regulator activity"/>
    <property type="evidence" value="ECO:0007669"/>
    <property type="project" value="InterPro"/>
</dbReference>
<protein>
    <submittedName>
        <fullName evidence="5">Casein kinase subunit II beta</fullName>
    </submittedName>
</protein>
<dbReference type="Pfam" id="PF01214">
    <property type="entry name" value="CK_II_beta"/>
    <property type="match status" value="1"/>
</dbReference>
<evidence type="ECO:0000256" key="1">
    <source>
        <dbReference type="ARBA" id="ARBA00006941"/>
    </source>
</evidence>
<dbReference type="Proteomes" id="UP000663671">
    <property type="component" value="Chromosome 4"/>
</dbReference>
<comment type="similarity">
    <text evidence="1">Belongs to the casein kinase 2 subunit beta family.</text>
</comment>
<dbReference type="PRINTS" id="PR00472">
    <property type="entry name" value="CASNKINASEII"/>
</dbReference>
<dbReference type="FunFam" id="1.10.1820.10:FF:000003">
    <property type="entry name" value="Casein kinase II subunit beta"/>
    <property type="match status" value="1"/>
</dbReference>
<comment type="subunit">
    <text evidence="3">Tetramer composed of two alpha chains, one beta chain and one beta' chain.</text>
</comment>
<keyword evidence="5" id="KW-0418">Kinase</keyword>
<evidence type="ECO:0000256" key="3">
    <source>
        <dbReference type="ARBA" id="ARBA00062110"/>
    </source>
</evidence>
<dbReference type="OrthoDB" id="416253at2759"/>
<dbReference type="Gene3D" id="1.10.1820.10">
    <property type="entry name" value="protein kinase ck2 holoenzyme, chain C, domain 1"/>
    <property type="match status" value="1"/>
</dbReference>
<dbReference type="GO" id="GO:0005956">
    <property type="term" value="C:protein kinase CK2 complex"/>
    <property type="evidence" value="ECO:0007669"/>
    <property type="project" value="InterPro"/>
</dbReference>
<dbReference type="InterPro" id="IPR016149">
    <property type="entry name" value="Casein_kin_II_reg-sub_N"/>
</dbReference>
<dbReference type="FunFam" id="2.20.25.20:FF:000001">
    <property type="entry name" value="Casein kinase II subunit beta"/>
    <property type="match status" value="1"/>
</dbReference>
<proteinExistence type="inferred from homology"/>
<sequence>MAPSSGHQLLPKIWRVARFAFEKATRAVKSRVTEPVEPARLAYQPIYSRISRRQPVNRIAAIHQTQSRYYSTSNVAARSVRRAFQATRIGAAVNRLTTRSPFASTLRPNLTGGTLCRTAGGYALGAGRLGGARYFSNGPACPAQVVQNVSAGVRAFWLSGQRARFDGVDQKTGRKQYRTVTVLQDEAGRKMQAIPRNAPGSYIDFKLSPTITTFARLASLQKPSVADTIESVNLNTDNLMDFLSIDFARALKDFAAVLNDLKRLATLGDLPLSLHDQSTLRVRFPGCDVESVERLCDEVGVQRGVIRQDEDFETRNGTEMALLFPFAPSHVESDSELFPVANYRHKSPDMLNWRHMMLSEELTESSPGIACQDCHFLGKDEYNPWTSSRISSGYSSMSISELGDRALFPDLAETASPAANFSHYGGFQGIFNFIEDTSLVIYPPLRPLPTVGRDIGHPSKNKRDGESVRGEKDMEEFNSETESDYTSYWRDWFISSRGNEYFCEIDEEYLTDRFNLTGLNNEVQYYQYALDLVTDVFDLDADDDLREQIEKSARHLYGLVHARYIVTTRGLAKMLEKYKKADFGKCPRVLCNQHPLLPMGLSDLPGEKSVSLYCAKCEDIYNPKSSRHASIDGAYFGSSFHSILFQVYPAFLPEKSLRRYDPRVFGFRVHASAALSRWQNRKRDEMKVRLRKHKLENPFVEDREFEEDEDGIADSGIGELDGKVPAAIAEGGRAVLDKGRMDIGA</sequence>
<accession>A0A8A1M628</accession>
<gene>
    <name evidence="5" type="ORF">I7I51_05553</name>
</gene>
<organism evidence="5 6">
    <name type="scientific">Ajellomyces capsulatus</name>
    <name type="common">Darling's disease fungus</name>
    <name type="synonym">Histoplasma capsulatum</name>
    <dbReference type="NCBI Taxonomy" id="5037"/>
    <lineage>
        <taxon>Eukaryota</taxon>
        <taxon>Fungi</taxon>
        <taxon>Dikarya</taxon>
        <taxon>Ascomycota</taxon>
        <taxon>Pezizomycotina</taxon>
        <taxon>Eurotiomycetes</taxon>
        <taxon>Eurotiomycetidae</taxon>
        <taxon>Onygenales</taxon>
        <taxon>Ajellomycetaceae</taxon>
        <taxon>Histoplasma</taxon>
    </lineage>
</organism>
<evidence type="ECO:0000313" key="6">
    <source>
        <dbReference type="Proteomes" id="UP000663671"/>
    </source>
</evidence>
<keyword evidence="5" id="KW-0808">Transferase</keyword>
<dbReference type="InterPro" id="IPR035991">
    <property type="entry name" value="Casein_kinase_II_beta-like"/>
</dbReference>
<dbReference type="GO" id="GO:0070628">
    <property type="term" value="F:proteasome binding"/>
    <property type="evidence" value="ECO:0007669"/>
    <property type="project" value="InterPro"/>
</dbReference>
<dbReference type="GO" id="GO:0043248">
    <property type="term" value="P:proteasome assembly"/>
    <property type="evidence" value="ECO:0007669"/>
    <property type="project" value="TreeGrafter"/>
</dbReference>
<dbReference type="VEuPathDB" id="FungiDB:I7I51_05553"/>
<feature type="compositionally biased region" description="Basic and acidic residues" evidence="4">
    <location>
        <begin position="454"/>
        <end position="472"/>
    </location>
</feature>
<evidence type="ECO:0000256" key="2">
    <source>
        <dbReference type="ARBA" id="ARBA00045899"/>
    </source>
</evidence>
<reference evidence="5" key="1">
    <citation type="submission" date="2021-01" db="EMBL/GenBank/DDBJ databases">
        <title>Chromosome-level genome assembly of a human fungal pathogen reveals clustering of transcriptionally co-regulated genes.</title>
        <authorList>
            <person name="Voorhies M."/>
            <person name="Cohen S."/>
            <person name="Shea T.P."/>
            <person name="Petrus S."/>
            <person name="Munoz J.F."/>
            <person name="Poplawski S."/>
            <person name="Goldman W.E."/>
            <person name="Michael T."/>
            <person name="Cuomo C.A."/>
            <person name="Sil A."/>
            <person name="Beyhan S."/>
        </authorList>
    </citation>
    <scope>NUCLEOTIDE SEQUENCE</scope>
    <source>
        <strain evidence="5">WU24</strain>
    </source>
</reference>
<dbReference type="PANTHER" id="PTHR42342:SF1">
    <property type="entry name" value="STATIONARY PHASE PROTEIN 5"/>
    <property type="match status" value="1"/>
</dbReference>
<dbReference type="GO" id="GO:0016301">
    <property type="term" value="F:kinase activity"/>
    <property type="evidence" value="ECO:0007669"/>
    <property type="project" value="UniProtKB-KW"/>
</dbReference>
<feature type="region of interest" description="Disordered" evidence="4">
    <location>
        <begin position="452"/>
        <end position="478"/>
    </location>
</feature>
<dbReference type="InterPro" id="IPR000704">
    <property type="entry name" value="Casein_kinase_II_reg-sub"/>
</dbReference>
<dbReference type="InterPro" id="IPR038816">
    <property type="entry name" value="Stationary_phase_5"/>
</dbReference>
<name>A0A8A1M628_AJECA</name>
<comment type="function">
    <text evidence="2">Regulatory subunit of casein kinase II/CK2. As part of the kinase complex regulates the basal catalytic activity of the alpha subunit a constitutively active serine/threonine-protein kinase that phosphorylates a large number of substrates containing acidic residues C-terminal to the phosphorylated serine or threonine.</text>
</comment>
<dbReference type="SUPFAM" id="SSF57798">
    <property type="entry name" value="Casein kinase II beta subunit"/>
    <property type="match status" value="1"/>
</dbReference>
<dbReference type="Gene3D" id="2.20.25.20">
    <property type="match status" value="1"/>
</dbReference>
<dbReference type="AlphaFoldDB" id="A0A8A1M628"/>
<evidence type="ECO:0000256" key="4">
    <source>
        <dbReference type="SAM" id="MobiDB-lite"/>
    </source>
</evidence>
<evidence type="ECO:0000313" key="5">
    <source>
        <dbReference type="EMBL" id="QSS60750.1"/>
    </source>
</evidence>
<dbReference type="SMART" id="SM01085">
    <property type="entry name" value="CK_II_beta"/>
    <property type="match status" value="1"/>
</dbReference>
<dbReference type="PANTHER" id="PTHR42342">
    <property type="entry name" value="STATIONARY PHASE PROTEIN 5"/>
    <property type="match status" value="1"/>
</dbReference>